<dbReference type="PANTHER" id="PTHR11475:SF4">
    <property type="entry name" value="CHORION PEROXIDASE"/>
    <property type="match status" value="1"/>
</dbReference>
<keyword evidence="2" id="KW-0964">Secreted</keyword>
<feature type="compositionally biased region" description="Acidic residues" evidence="5">
    <location>
        <begin position="13"/>
        <end position="30"/>
    </location>
</feature>
<dbReference type="PROSITE" id="PS50292">
    <property type="entry name" value="PEROXIDASE_3"/>
    <property type="match status" value="1"/>
</dbReference>
<dbReference type="PANTHER" id="PTHR11475">
    <property type="entry name" value="OXIDASE/PEROXIDASE"/>
    <property type="match status" value="1"/>
</dbReference>
<evidence type="ECO:0000313" key="7">
    <source>
        <dbReference type="Proteomes" id="UP000483820"/>
    </source>
</evidence>
<feature type="compositionally biased region" description="Basic and acidic residues" evidence="5">
    <location>
        <begin position="531"/>
        <end position="551"/>
    </location>
</feature>
<protein>
    <submittedName>
        <fullName evidence="6">Uncharacterized protein</fullName>
    </submittedName>
</protein>
<sequence>MLPLPWWILGTGPEEDSDNEADTLDDDSEHSEEVGESAPSTPYSIFRTPSSMPFTDTRDELPKVVNLSTFMSVAKRRSSSKFEIPTSPKVRKTEKRNSLVRNETEIMNKTMDAEGFGDFNQTIGMPFVTERILLGSPMPLGDTLNETFNLDYVDGPNEERSSEESPVRDQHLRMFLDSFNETTVLFNDTMTGDVNLNEKNEAVGDWVFKNSKFLHEEPTDAEVALEPVEDNAFKEPGQPKKKRGRKPKVSPVETEISMTAPRTPRPRAIEAKAHMECTSVAPPKGGQQKYIPCQENEHEKVKPQQEEKGTKREPKQEFELKDDGKDKTDAEPSTSTPSRAPSLTRRHTPSRKMDENLHFVQRDENLILAAALAFTLELFEPKKEEHQIFEQKPPSISLAEPAQDYSDEYQPQCDRLQTDDYSEPINTRPEVSFYCDDFVEEITASDMAALEPYEMTALSKPSKPKNDPITRKTMKRTTTDFIPEPKRYSSRQVFLRLAREEAEKNRTSIPTVNKRKTTYKKKKPNPNSKSTNRETPKERKKREQEARTELAKHRKERQIIEKATTATVRAFGYVASLKSKTGKKNLSSWQNWHVITVQFLRELNDNPRNTYRKSQFHIYLVNSITVMEKTMASARPRPPEIHNLMMQFVVDFTKVWDIANQLGVKQVIGEMGRLLENVLGFHLASPTRMNPTNLPWIQTKTILELMLSIVIRVEVAYDVLILLNRIHHCFTLFSTFSLAVCHNYASNKNSPNKGLKKEFGFEFSNDFEFEPSEKAKNELKKSTKQEIITSAATKAVHLTEKLFNDTERLMSDKFDDQYVKYLSFSAISSSVATQMISDQSPKSLKNMVQFLPTENTKMNEICPINQIEECVIGKYRSYTGHCNNVKNPLNGASYERLKRFLPADYADGISTPRASKSGQPLPSSRALSSLFTPSPSGHATCSLLIAPFLSFLYDDMVHVPSNRIFKRGPAGPGCPGGPGLPGAPALPAGPTSVLYVPGSPGGPGRPGCPGAPGIPGGPRGAPGGPSGPGCPGGPASPGGASHGHCGGNRECGSGPGGAGGPGGPISPGVPSTPSTPSRPPSPAGPGGPR</sequence>
<dbReference type="GO" id="GO:0020037">
    <property type="term" value="F:heme binding"/>
    <property type="evidence" value="ECO:0007669"/>
    <property type="project" value="InterPro"/>
</dbReference>
<accession>A0A6A5GV71</accession>
<feature type="region of interest" description="Disordered" evidence="5">
    <location>
        <begin position="991"/>
        <end position="1089"/>
    </location>
</feature>
<feature type="region of interest" description="Disordered" evidence="5">
    <location>
        <begin position="228"/>
        <end position="267"/>
    </location>
</feature>
<dbReference type="InterPro" id="IPR019791">
    <property type="entry name" value="Haem_peroxidase_animal"/>
</dbReference>
<comment type="caution">
    <text evidence="6">The sequence shown here is derived from an EMBL/GenBank/DDBJ whole genome shotgun (WGS) entry which is preliminary data.</text>
</comment>
<dbReference type="RefSeq" id="XP_053585268.1">
    <property type="nucleotide sequence ID" value="XM_053730496.1"/>
</dbReference>
<dbReference type="GO" id="GO:0005576">
    <property type="term" value="C:extracellular region"/>
    <property type="evidence" value="ECO:0007669"/>
    <property type="project" value="UniProtKB-SubCell"/>
</dbReference>
<dbReference type="GeneID" id="9828892"/>
<dbReference type="InterPro" id="IPR010255">
    <property type="entry name" value="Haem_peroxidase_sf"/>
</dbReference>
<reference evidence="6 7" key="1">
    <citation type="submission" date="2019-12" db="EMBL/GenBank/DDBJ databases">
        <title>Chromosome-level assembly of the Caenorhabditis remanei genome.</title>
        <authorList>
            <person name="Teterina A.A."/>
            <person name="Willis J.H."/>
            <person name="Phillips P.C."/>
        </authorList>
    </citation>
    <scope>NUCLEOTIDE SEQUENCE [LARGE SCALE GENOMIC DNA]</scope>
    <source>
        <strain evidence="6 7">PX506</strain>
        <tissue evidence="6">Whole organism</tissue>
    </source>
</reference>
<dbReference type="Gene3D" id="1.10.640.10">
    <property type="entry name" value="Haem peroxidase domain superfamily, animal type"/>
    <property type="match status" value="1"/>
</dbReference>
<dbReference type="CTD" id="9828892"/>
<feature type="compositionally biased region" description="Pro residues" evidence="5">
    <location>
        <begin position="1076"/>
        <end position="1089"/>
    </location>
</feature>
<comment type="subcellular location">
    <subcellularLocation>
        <location evidence="1">Secreted</location>
    </subcellularLocation>
</comment>
<evidence type="ECO:0000256" key="2">
    <source>
        <dbReference type="ARBA" id="ARBA00022525"/>
    </source>
</evidence>
<dbReference type="KEGG" id="crq:GCK72_014853"/>
<dbReference type="InterPro" id="IPR037120">
    <property type="entry name" value="Haem_peroxidase_sf_animal"/>
</dbReference>
<keyword evidence="3" id="KW-0560">Oxidoreductase</keyword>
<feature type="region of interest" description="Disordered" evidence="5">
    <location>
        <begin position="296"/>
        <end position="356"/>
    </location>
</feature>
<dbReference type="SUPFAM" id="SSF48113">
    <property type="entry name" value="Heme-dependent peroxidases"/>
    <property type="match status" value="1"/>
</dbReference>
<feature type="compositionally biased region" description="Gly residues" evidence="5">
    <location>
        <begin position="1053"/>
        <end position="1065"/>
    </location>
</feature>
<feature type="compositionally biased region" description="Basic residues" evidence="5">
    <location>
        <begin position="513"/>
        <end position="524"/>
    </location>
</feature>
<keyword evidence="3" id="KW-0575">Peroxidase</keyword>
<dbReference type="Pfam" id="PF03098">
    <property type="entry name" value="An_peroxidase"/>
    <property type="match status" value="1"/>
</dbReference>
<dbReference type="AlphaFoldDB" id="A0A6A5GV71"/>
<evidence type="ECO:0000313" key="6">
    <source>
        <dbReference type="EMBL" id="KAF1758395.1"/>
    </source>
</evidence>
<dbReference type="EMBL" id="WUAV01000004">
    <property type="protein sequence ID" value="KAF1758395.1"/>
    <property type="molecule type" value="Genomic_DNA"/>
</dbReference>
<gene>
    <name evidence="6" type="ORF">GCK72_014853</name>
</gene>
<feature type="region of interest" description="Disordered" evidence="5">
    <location>
        <begin position="499"/>
        <end position="553"/>
    </location>
</feature>
<feature type="region of interest" description="Disordered" evidence="5">
    <location>
        <begin position="1"/>
        <end position="51"/>
    </location>
</feature>
<dbReference type="Proteomes" id="UP000483820">
    <property type="component" value="Chromosome IV"/>
</dbReference>
<feature type="compositionally biased region" description="Low complexity" evidence="5">
    <location>
        <begin position="1066"/>
        <end position="1075"/>
    </location>
</feature>
<evidence type="ECO:0000256" key="1">
    <source>
        <dbReference type="ARBA" id="ARBA00004613"/>
    </source>
</evidence>
<proteinExistence type="predicted"/>
<name>A0A6A5GV71_CAERE</name>
<dbReference type="GO" id="GO:0004601">
    <property type="term" value="F:peroxidase activity"/>
    <property type="evidence" value="ECO:0007669"/>
    <property type="project" value="UniProtKB-KW"/>
</dbReference>
<dbReference type="GO" id="GO:0006979">
    <property type="term" value="P:response to oxidative stress"/>
    <property type="evidence" value="ECO:0007669"/>
    <property type="project" value="InterPro"/>
</dbReference>
<feature type="compositionally biased region" description="Basic and acidic residues" evidence="5">
    <location>
        <begin position="296"/>
        <end position="330"/>
    </location>
</feature>
<feature type="compositionally biased region" description="Polar residues" evidence="5">
    <location>
        <begin position="38"/>
        <end position="51"/>
    </location>
</feature>
<feature type="compositionally biased region" description="Polar residues" evidence="5">
    <location>
        <begin position="331"/>
        <end position="341"/>
    </location>
</feature>
<evidence type="ECO:0000256" key="5">
    <source>
        <dbReference type="SAM" id="MobiDB-lite"/>
    </source>
</evidence>
<evidence type="ECO:0000256" key="4">
    <source>
        <dbReference type="ARBA" id="ARBA00023180"/>
    </source>
</evidence>
<feature type="compositionally biased region" description="Gly residues" evidence="5">
    <location>
        <begin position="1013"/>
        <end position="1046"/>
    </location>
</feature>
<feature type="compositionally biased region" description="Basic residues" evidence="5">
    <location>
        <begin position="239"/>
        <end position="248"/>
    </location>
</feature>
<organism evidence="6 7">
    <name type="scientific">Caenorhabditis remanei</name>
    <name type="common">Caenorhabditis vulgaris</name>
    <dbReference type="NCBI Taxonomy" id="31234"/>
    <lineage>
        <taxon>Eukaryota</taxon>
        <taxon>Metazoa</taxon>
        <taxon>Ecdysozoa</taxon>
        <taxon>Nematoda</taxon>
        <taxon>Chromadorea</taxon>
        <taxon>Rhabditida</taxon>
        <taxon>Rhabditina</taxon>
        <taxon>Rhabditomorpha</taxon>
        <taxon>Rhabditoidea</taxon>
        <taxon>Rhabditidae</taxon>
        <taxon>Peloderinae</taxon>
        <taxon>Caenorhabditis</taxon>
    </lineage>
</organism>
<keyword evidence="4" id="KW-0325">Glycoprotein</keyword>
<evidence type="ECO:0000256" key="3">
    <source>
        <dbReference type="ARBA" id="ARBA00022559"/>
    </source>
</evidence>